<keyword evidence="2" id="KW-0560">Oxidoreductase</keyword>
<dbReference type="GO" id="GO:0000166">
    <property type="term" value="F:nucleotide binding"/>
    <property type="evidence" value="ECO:0007669"/>
    <property type="project" value="InterPro"/>
</dbReference>
<dbReference type="Gene3D" id="3.30.360.10">
    <property type="entry name" value="Dihydrodipicolinate Reductase, domain 2"/>
    <property type="match status" value="1"/>
</dbReference>
<dbReference type="PANTHER" id="PTHR43818">
    <property type="entry name" value="BCDNA.GH03377"/>
    <property type="match status" value="1"/>
</dbReference>
<proteinExistence type="inferred from homology"/>
<evidence type="ECO:0000256" key="2">
    <source>
        <dbReference type="ARBA" id="ARBA00023002"/>
    </source>
</evidence>
<dbReference type="InterPro" id="IPR004104">
    <property type="entry name" value="Gfo/Idh/MocA-like_OxRdtase_C"/>
</dbReference>
<dbReference type="GO" id="GO:0016491">
    <property type="term" value="F:oxidoreductase activity"/>
    <property type="evidence" value="ECO:0007669"/>
    <property type="project" value="UniProtKB-KW"/>
</dbReference>
<protein>
    <submittedName>
        <fullName evidence="6">Gfo/Idh/MocA family oxidoreductase</fullName>
    </submittedName>
</protein>
<comment type="similarity">
    <text evidence="1">Belongs to the Gfo/Idh/MocA family.</text>
</comment>
<dbReference type="SUPFAM" id="SSF55347">
    <property type="entry name" value="Glyceraldehyde-3-phosphate dehydrogenase-like, C-terminal domain"/>
    <property type="match status" value="1"/>
</dbReference>
<dbReference type="AlphaFoldDB" id="A0A6B1FYB4"/>
<evidence type="ECO:0000256" key="3">
    <source>
        <dbReference type="SAM" id="Phobius"/>
    </source>
</evidence>
<evidence type="ECO:0000256" key="1">
    <source>
        <dbReference type="ARBA" id="ARBA00010928"/>
    </source>
</evidence>
<evidence type="ECO:0000313" key="6">
    <source>
        <dbReference type="EMBL" id="MYH61609.1"/>
    </source>
</evidence>
<name>A0A6B1FYB4_9CHLR</name>
<keyword evidence="3" id="KW-0472">Membrane</keyword>
<reference evidence="6" key="1">
    <citation type="submission" date="2019-09" db="EMBL/GenBank/DDBJ databases">
        <title>Characterisation of the sponge microbiome using genome-centric metagenomics.</title>
        <authorList>
            <person name="Engelberts J.P."/>
            <person name="Robbins S.J."/>
            <person name="De Goeij J.M."/>
            <person name="Aranda M."/>
            <person name="Bell S.C."/>
            <person name="Webster N.S."/>
        </authorList>
    </citation>
    <scope>NUCLEOTIDE SEQUENCE</scope>
    <source>
        <strain evidence="6">SB0675_bin_29</strain>
    </source>
</reference>
<dbReference type="Gene3D" id="3.40.50.720">
    <property type="entry name" value="NAD(P)-binding Rossmann-like Domain"/>
    <property type="match status" value="1"/>
</dbReference>
<dbReference type="EMBL" id="VYDA01000285">
    <property type="protein sequence ID" value="MYH61609.1"/>
    <property type="molecule type" value="Genomic_DNA"/>
</dbReference>
<dbReference type="Pfam" id="PF02894">
    <property type="entry name" value="GFO_IDH_MocA_C"/>
    <property type="match status" value="1"/>
</dbReference>
<keyword evidence="3" id="KW-0812">Transmembrane</keyword>
<dbReference type="InterPro" id="IPR050463">
    <property type="entry name" value="Gfo/Idh/MocA_oxidrdct_glycsds"/>
</dbReference>
<sequence>MLARVQDMNDRIGVGIVGLGLAATAHIQGYLSHPSAKILAVCDTDGGRAAAFGERYGVERVYTSYSDLLDDRDVQVIDIATPTFLHARMTRQAAQAGKHIHCEKPFCRSVAEGMDAVREVKNADVKLLVGETYVFLTSHMKARALIMDGAIGRPLQIRQRHGAWRRRADHELHLSAAARAWRLDGEQSGGGRYPWMFDHAVHFFATAEYLMEDATIDEIHAVVAAGNRGGRRAGASHDPYATEELDIPIITWRYADKERQGVWMRADPLNGKYDMMHGLSTTVVGETGMIEVLGEGGHNLLWEGRQQHLILHRAGRETVCFRFDEKPDRVWDSEISYYGQGHVNQVHHLLEAIRHDQPLRYGGEDGVHAVRCTLATIRSAEEGRPGRVVEVDEGFTAYGEGDARAKSTQT</sequence>
<organism evidence="6">
    <name type="scientific">Caldilineaceae bacterium SB0675_bin_29</name>
    <dbReference type="NCBI Taxonomy" id="2605266"/>
    <lineage>
        <taxon>Bacteria</taxon>
        <taxon>Bacillati</taxon>
        <taxon>Chloroflexota</taxon>
        <taxon>Caldilineae</taxon>
        <taxon>Caldilineales</taxon>
        <taxon>Caldilineaceae</taxon>
    </lineage>
</organism>
<comment type="caution">
    <text evidence="6">The sequence shown here is derived from an EMBL/GenBank/DDBJ whole genome shotgun (WGS) entry which is preliminary data.</text>
</comment>
<gene>
    <name evidence="6" type="ORF">F4148_07545</name>
</gene>
<keyword evidence="3" id="KW-1133">Transmembrane helix</keyword>
<evidence type="ECO:0000259" key="5">
    <source>
        <dbReference type="Pfam" id="PF02894"/>
    </source>
</evidence>
<accession>A0A6B1FYB4</accession>
<feature type="domain" description="Gfo/Idh/MocA-like oxidoreductase C-terminal" evidence="5">
    <location>
        <begin position="143"/>
        <end position="385"/>
    </location>
</feature>
<dbReference type="SUPFAM" id="SSF51735">
    <property type="entry name" value="NAD(P)-binding Rossmann-fold domains"/>
    <property type="match status" value="1"/>
</dbReference>
<feature type="domain" description="Gfo/Idh/MocA-like oxidoreductase N-terminal" evidence="4">
    <location>
        <begin position="12"/>
        <end position="130"/>
    </location>
</feature>
<dbReference type="InterPro" id="IPR036291">
    <property type="entry name" value="NAD(P)-bd_dom_sf"/>
</dbReference>
<dbReference type="InterPro" id="IPR000683">
    <property type="entry name" value="Gfo/Idh/MocA-like_OxRdtase_N"/>
</dbReference>
<dbReference type="PANTHER" id="PTHR43818:SF11">
    <property type="entry name" value="BCDNA.GH03377"/>
    <property type="match status" value="1"/>
</dbReference>
<evidence type="ECO:0000259" key="4">
    <source>
        <dbReference type="Pfam" id="PF01408"/>
    </source>
</evidence>
<dbReference type="Pfam" id="PF01408">
    <property type="entry name" value="GFO_IDH_MocA"/>
    <property type="match status" value="1"/>
</dbReference>
<feature type="transmembrane region" description="Helical" evidence="3">
    <location>
        <begin position="12"/>
        <end position="31"/>
    </location>
</feature>